<dbReference type="InterPro" id="IPR029058">
    <property type="entry name" value="AB_hydrolase_fold"/>
</dbReference>
<keyword evidence="2" id="KW-0378">Hydrolase</keyword>
<evidence type="ECO:0000259" key="1">
    <source>
        <dbReference type="Pfam" id="PF07859"/>
    </source>
</evidence>
<dbReference type="Proteomes" id="UP000030643">
    <property type="component" value="Unassembled WGS sequence"/>
</dbReference>
<protein>
    <submittedName>
        <fullName evidence="2">Alpha/beta hydrolase fold-3 domain-containing protein</fullName>
    </submittedName>
</protein>
<reference evidence="3" key="1">
    <citation type="journal article" date="2014" name="Genome Announc.">
        <title>Draft genome sequence of Weissella oryzae SG25T, isolated from fermented rice grains.</title>
        <authorList>
            <person name="Tanizawa Y."/>
            <person name="Fujisawa T."/>
            <person name="Mochizuki T."/>
            <person name="Kaminuma E."/>
            <person name="Suzuki Y."/>
            <person name="Nakamura Y."/>
            <person name="Tohno M."/>
        </authorList>
    </citation>
    <scope>NUCLEOTIDE SEQUENCE [LARGE SCALE GENOMIC DNA]</scope>
    <source>
        <strain evidence="3">DSM 25784 / JCM 18191 / LMG 30913 / SG25</strain>
    </source>
</reference>
<dbReference type="SUPFAM" id="SSF53474">
    <property type="entry name" value="alpha/beta-Hydrolases"/>
    <property type="match status" value="1"/>
</dbReference>
<dbReference type="Gene3D" id="3.40.50.1820">
    <property type="entry name" value="alpha/beta hydrolase"/>
    <property type="match status" value="1"/>
</dbReference>
<feature type="domain" description="Alpha/beta hydrolase fold-3" evidence="1">
    <location>
        <begin position="1"/>
        <end position="72"/>
    </location>
</feature>
<name>A0A069CVM1_WEIOS</name>
<dbReference type="STRING" id="1329250.WOSG25_160250"/>
<accession>A0A069CVM1</accession>
<dbReference type="EMBL" id="DF820499">
    <property type="protein sequence ID" value="GAK31810.1"/>
    <property type="molecule type" value="Genomic_DNA"/>
</dbReference>
<evidence type="ECO:0000313" key="2">
    <source>
        <dbReference type="EMBL" id="GAK31810.1"/>
    </source>
</evidence>
<dbReference type="GO" id="GO:0016787">
    <property type="term" value="F:hydrolase activity"/>
    <property type="evidence" value="ECO:0007669"/>
    <property type="project" value="UniProtKB-KW"/>
</dbReference>
<dbReference type="AlphaFoldDB" id="A0A069CVM1"/>
<gene>
    <name evidence="2" type="ORF">WOSG25_160250</name>
</gene>
<dbReference type="eggNOG" id="COG0657">
    <property type="taxonomic scope" value="Bacteria"/>
</dbReference>
<sequence length="76" mass="8763">MATVMTILIKQRKGLPILQELPHYPGTDANFDTESYNEFAENYFLTKAGMEWFWDQYTTDPKQRAEITASPIACIT</sequence>
<evidence type="ECO:0000313" key="3">
    <source>
        <dbReference type="Proteomes" id="UP000030643"/>
    </source>
</evidence>
<dbReference type="Pfam" id="PF07859">
    <property type="entry name" value="Abhydrolase_3"/>
    <property type="match status" value="1"/>
</dbReference>
<dbReference type="InterPro" id="IPR013094">
    <property type="entry name" value="AB_hydrolase_3"/>
</dbReference>
<proteinExistence type="predicted"/>
<keyword evidence="3" id="KW-1185">Reference proteome</keyword>
<organism evidence="2 3">
    <name type="scientific">Weissella oryzae (strain DSM 25784 / JCM 18191 / LMG 30913 / SG25)</name>
    <dbReference type="NCBI Taxonomy" id="1329250"/>
    <lineage>
        <taxon>Bacteria</taxon>
        <taxon>Bacillati</taxon>
        <taxon>Bacillota</taxon>
        <taxon>Bacilli</taxon>
        <taxon>Lactobacillales</taxon>
        <taxon>Lactobacillaceae</taxon>
        <taxon>Weissella</taxon>
    </lineage>
</organism>